<evidence type="ECO:0000256" key="3">
    <source>
        <dbReference type="ARBA" id="ARBA00022723"/>
    </source>
</evidence>
<dbReference type="GO" id="GO:0006432">
    <property type="term" value="P:phenylalanyl-tRNA aminoacylation"/>
    <property type="evidence" value="ECO:0007669"/>
    <property type="project" value="InterPro"/>
</dbReference>
<keyword evidence="1" id="KW-0963">Cytoplasm</keyword>
<proteinExistence type="predicted"/>
<dbReference type="SMART" id="SM00873">
    <property type="entry name" value="B3_4"/>
    <property type="match status" value="1"/>
</dbReference>
<dbReference type="GO" id="GO:0004826">
    <property type="term" value="F:phenylalanine-tRNA ligase activity"/>
    <property type="evidence" value="ECO:0007669"/>
    <property type="project" value="InterPro"/>
</dbReference>
<dbReference type="GO" id="GO:0000287">
    <property type="term" value="F:magnesium ion binding"/>
    <property type="evidence" value="ECO:0007669"/>
    <property type="project" value="InterPro"/>
</dbReference>
<evidence type="ECO:0000259" key="9">
    <source>
        <dbReference type="PROSITE" id="PS51483"/>
    </source>
</evidence>
<name>A0A0F8ZNJ0_9ZZZZ</name>
<dbReference type="InterPro" id="IPR020825">
    <property type="entry name" value="Phe-tRNA_synthase-like_B3/B4"/>
</dbReference>
<dbReference type="Gene3D" id="3.50.40.10">
    <property type="entry name" value="Phenylalanyl-trna Synthetase, Chain B, domain 3"/>
    <property type="match status" value="1"/>
</dbReference>
<dbReference type="PROSITE" id="PS51483">
    <property type="entry name" value="B5"/>
    <property type="match status" value="1"/>
</dbReference>
<accession>A0A0F8ZNJ0</accession>
<feature type="non-terminal residue" evidence="10">
    <location>
        <position position="331"/>
    </location>
</feature>
<keyword evidence="7" id="KW-0648">Protein biosynthesis</keyword>
<sequence>MMVSLNWLTDYVDISLPVEELGELLTQIGLNLEGIVETDTDIVLDLEVTSNRSDCLGHLGVAREIAAATGAEFRMPKIPKLPTSGKVADYTSVEVQCPDLCPRYTARVIRGVKVGPSPAWLIERLEAIGMRSVNNIVDVTNYVLMEYSQPLHSFDHDKLAEGRIVVRRGQAGEVMTSIDGTKCHLDTNMCVIADAEKAVAIAGIMGGLDSEGTESTTNVLIESAQFDPLTTRHTSRKLQLMSESNYRFERGVDPVAVEQASLRACQLILELAGGALAGGIADVWAQPFQGRTVTLRTARCNALLGMDTPADEQAAILNRLGLGAKLDGEVI</sequence>
<reference evidence="10" key="1">
    <citation type="journal article" date="2015" name="Nature">
        <title>Complex archaea that bridge the gap between prokaryotes and eukaryotes.</title>
        <authorList>
            <person name="Spang A."/>
            <person name="Saw J.H."/>
            <person name="Jorgensen S.L."/>
            <person name="Zaremba-Niedzwiedzka K."/>
            <person name="Martijn J."/>
            <person name="Lind A.E."/>
            <person name="van Eijk R."/>
            <person name="Schleper C."/>
            <person name="Guy L."/>
            <person name="Ettema T.J."/>
        </authorList>
    </citation>
    <scope>NUCLEOTIDE SEQUENCE</scope>
</reference>
<evidence type="ECO:0000313" key="10">
    <source>
        <dbReference type="EMBL" id="KKK95422.1"/>
    </source>
</evidence>
<dbReference type="EMBL" id="LAZR01046917">
    <property type="protein sequence ID" value="KKK95422.1"/>
    <property type="molecule type" value="Genomic_DNA"/>
</dbReference>
<evidence type="ECO:0000256" key="6">
    <source>
        <dbReference type="ARBA" id="ARBA00022842"/>
    </source>
</evidence>
<keyword evidence="6" id="KW-0460">Magnesium</keyword>
<dbReference type="GO" id="GO:0003723">
    <property type="term" value="F:RNA binding"/>
    <property type="evidence" value="ECO:0007669"/>
    <property type="project" value="InterPro"/>
</dbReference>
<keyword evidence="8" id="KW-0030">Aminoacyl-tRNA synthetase</keyword>
<dbReference type="InterPro" id="IPR005146">
    <property type="entry name" value="B3/B4_tRNA-bd"/>
</dbReference>
<dbReference type="InterPro" id="IPR009061">
    <property type="entry name" value="DNA-bd_dom_put_sf"/>
</dbReference>
<dbReference type="AlphaFoldDB" id="A0A0F8ZNJ0"/>
<keyword evidence="2" id="KW-0436">Ligase</keyword>
<dbReference type="InterPro" id="IPR005147">
    <property type="entry name" value="tRNA_synthase_B5-dom"/>
</dbReference>
<evidence type="ECO:0000256" key="2">
    <source>
        <dbReference type="ARBA" id="ARBA00022598"/>
    </source>
</evidence>
<feature type="domain" description="B5" evidence="9">
    <location>
        <begin position="288"/>
        <end position="331"/>
    </location>
</feature>
<evidence type="ECO:0000256" key="1">
    <source>
        <dbReference type="ARBA" id="ARBA00022490"/>
    </source>
</evidence>
<dbReference type="Gene3D" id="3.30.56.10">
    <property type="match status" value="1"/>
</dbReference>
<dbReference type="PANTHER" id="PTHR10947:SF0">
    <property type="entry name" value="PHENYLALANINE--TRNA LIGASE BETA SUBUNIT"/>
    <property type="match status" value="1"/>
</dbReference>
<dbReference type="SUPFAM" id="SSF56037">
    <property type="entry name" value="PheT/TilS domain"/>
    <property type="match status" value="1"/>
</dbReference>
<organism evidence="10">
    <name type="scientific">marine sediment metagenome</name>
    <dbReference type="NCBI Taxonomy" id="412755"/>
    <lineage>
        <taxon>unclassified sequences</taxon>
        <taxon>metagenomes</taxon>
        <taxon>ecological metagenomes</taxon>
    </lineage>
</organism>
<dbReference type="GO" id="GO:0005524">
    <property type="term" value="F:ATP binding"/>
    <property type="evidence" value="ECO:0007669"/>
    <property type="project" value="UniProtKB-KW"/>
</dbReference>
<dbReference type="FunFam" id="3.50.40.10:FF:000001">
    <property type="entry name" value="Phenylalanine--tRNA ligase beta subunit"/>
    <property type="match status" value="1"/>
</dbReference>
<comment type="caution">
    <text evidence="10">The sequence shown here is derived from an EMBL/GenBank/DDBJ whole genome shotgun (WGS) entry which is preliminary data.</text>
</comment>
<evidence type="ECO:0000256" key="5">
    <source>
        <dbReference type="ARBA" id="ARBA00022840"/>
    </source>
</evidence>
<dbReference type="GO" id="GO:0009328">
    <property type="term" value="C:phenylalanine-tRNA ligase complex"/>
    <property type="evidence" value="ECO:0007669"/>
    <property type="project" value="TreeGrafter"/>
</dbReference>
<dbReference type="SUPFAM" id="SSF46955">
    <property type="entry name" value="Putative DNA-binding domain"/>
    <property type="match status" value="1"/>
</dbReference>
<keyword evidence="5" id="KW-0067">ATP-binding</keyword>
<evidence type="ECO:0000256" key="7">
    <source>
        <dbReference type="ARBA" id="ARBA00022917"/>
    </source>
</evidence>
<dbReference type="PANTHER" id="PTHR10947">
    <property type="entry name" value="PHENYLALANYL-TRNA SYNTHETASE BETA CHAIN AND LEUCINE-RICH REPEAT-CONTAINING PROTEIN 47"/>
    <property type="match status" value="1"/>
</dbReference>
<keyword evidence="3" id="KW-0479">Metal-binding</keyword>
<keyword evidence="4" id="KW-0547">Nucleotide-binding</keyword>
<protein>
    <recommendedName>
        <fullName evidence="9">B5 domain-containing protein</fullName>
    </recommendedName>
</protein>
<evidence type="ECO:0000256" key="4">
    <source>
        <dbReference type="ARBA" id="ARBA00022741"/>
    </source>
</evidence>
<dbReference type="Pfam" id="PF03483">
    <property type="entry name" value="B3_4"/>
    <property type="match status" value="1"/>
</dbReference>
<gene>
    <name evidence="10" type="ORF">LCGC14_2672970</name>
</gene>
<evidence type="ECO:0000256" key="8">
    <source>
        <dbReference type="ARBA" id="ARBA00023146"/>
    </source>
</evidence>
<dbReference type="InterPro" id="IPR045060">
    <property type="entry name" value="Phe-tRNA-ligase_IIc_bsu"/>
</dbReference>
<dbReference type="FunFam" id="3.30.56.10:FF:000001">
    <property type="entry name" value="Phenylalanine--tRNA ligase beta subunit"/>
    <property type="match status" value="1"/>
</dbReference>